<reference evidence="1 2" key="1">
    <citation type="journal article" date="2013" name="PLoS Genet.">
        <title>Genomic mechanisms accounting for the adaptation to parasitism in nematode-trapping fungi.</title>
        <authorList>
            <person name="Meerupati T."/>
            <person name="Andersson K.M."/>
            <person name="Friman E."/>
            <person name="Kumar D."/>
            <person name="Tunlid A."/>
            <person name="Ahren D."/>
        </authorList>
    </citation>
    <scope>NUCLEOTIDE SEQUENCE [LARGE SCALE GENOMIC DNA]</scope>
    <source>
        <strain evidence="1 2">CBS 200.50</strain>
    </source>
</reference>
<evidence type="ECO:0000313" key="1">
    <source>
        <dbReference type="EMBL" id="EPS39942.1"/>
    </source>
</evidence>
<dbReference type="OMA" id="ADVICCE"/>
<evidence type="ECO:0000313" key="2">
    <source>
        <dbReference type="Proteomes" id="UP000015100"/>
    </source>
</evidence>
<dbReference type="HOGENOM" id="CLU_2196317_0_0_1"/>
<name>S8BXB8_DACHA</name>
<comment type="caution">
    <text evidence="1">The sequence shown here is derived from an EMBL/GenBank/DDBJ whole genome shotgun (WGS) entry which is preliminary data.</text>
</comment>
<organism evidence="1 2">
    <name type="scientific">Dactylellina haptotyla (strain CBS 200.50)</name>
    <name type="common">Nematode-trapping fungus</name>
    <name type="synonym">Monacrosporium haptotylum</name>
    <dbReference type="NCBI Taxonomy" id="1284197"/>
    <lineage>
        <taxon>Eukaryota</taxon>
        <taxon>Fungi</taxon>
        <taxon>Dikarya</taxon>
        <taxon>Ascomycota</taxon>
        <taxon>Pezizomycotina</taxon>
        <taxon>Orbiliomycetes</taxon>
        <taxon>Orbiliales</taxon>
        <taxon>Orbiliaceae</taxon>
        <taxon>Dactylellina</taxon>
    </lineage>
</organism>
<reference evidence="2" key="2">
    <citation type="submission" date="2013-04" db="EMBL/GenBank/DDBJ databases">
        <title>Genomic mechanisms accounting for the adaptation to parasitism in nematode-trapping fungi.</title>
        <authorList>
            <person name="Ahren D.G."/>
        </authorList>
    </citation>
    <scope>NUCLEOTIDE SEQUENCE [LARGE SCALE GENOMIC DNA]</scope>
    <source>
        <strain evidence="2">CBS 200.50</strain>
    </source>
</reference>
<dbReference type="Proteomes" id="UP000015100">
    <property type="component" value="Unassembled WGS sequence"/>
</dbReference>
<keyword evidence="2" id="KW-1185">Reference proteome</keyword>
<protein>
    <recommendedName>
        <fullName evidence="3">F-box domain-containing protein</fullName>
    </recommendedName>
</protein>
<dbReference type="AlphaFoldDB" id="S8BXB8"/>
<sequence length="108" mass="12232">MSSYEIRHVAPEVPIVATLPKRIIAQILSYLPLQSLVGACKLHENILRLVCEDNRQAYFGYRKHIAKVNMPAIIFSTYPLLPDETLKEHASGAKELADMICEELGRNR</sequence>
<dbReference type="OrthoDB" id="5273221at2759"/>
<gene>
    <name evidence="1" type="ORF">H072_6342</name>
</gene>
<accession>S8BXB8</accession>
<proteinExistence type="predicted"/>
<dbReference type="EMBL" id="AQGS01000443">
    <property type="protein sequence ID" value="EPS39942.1"/>
    <property type="molecule type" value="Genomic_DNA"/>
</dbReference>
<evidence type="ECO:0008006" key="3">
    <source>
        <dbReference type="Google" id="ProtNLM"/>
    </source>
</evidence>